<evidence type="ECO:0000313" key="1">
    <source>
        <dbReference type="EMBL" id="KPM32836.1"/>
    </source>
</evidence>
<reference evidence="1 2" key="1">
    <citation type="submission" date="2015-09" db="EMBL/GenBank/DDBJ databases">
        <title>Genome sequence of the marine flavobacterium Croceitalea dokdonensis DOKDO 023 that contains proton- and sodium-pumping rhodopsins.</title>
        <authorList>
            <person name="Kwon S.-K."/>
            <person name="Lee H.K."/>
            <person name="Kwak M.-J."/>
            <person name="Kim J.F."/>
        </authorList>
    </citation>
    <scope>NUCLEOTIDE SEQUENCE [LARGE SCALE GENOMIC DNA]</scope>
    <source>
        <strain evidence="1 2">DOKDO 023</strain>
    </source>
</reference>
<dbReference type="STRING" id="1300341.I595_1263"/>
<evidence type="ECO:0000313" key="2">
    <source>
        <dbReference type="Proteomes" id="UP000050280"/>
    </source>
</evidence>
<name>A0A0N8H4A6_9FLAO</name>
<dbReference type="RefSeq" id="WP_054558425.1">
    <property type="nucleotide sequence ID" value="NZ_LDJX01000002.1"/>
</dbReference>
<dbReference type="AlphaFoldDB" id="A0A0N8H4A6"/>
<proteinExistence type="predicted"/>
<protein>
    <submittedName>
        <fullName evidence="1">Uncharacterized protein</fullName>
    </submittedName>
</protein>
<dbReference type="Proteomes" id="UP000050280">
    <property type="component" value="Unassembled WGS sequence"/>
</dbReference>
<keyword evidence="2" id="KW-1185">Reference proteome</keyword>
<accession>A0A0N8H4A6</accession>
<dbReference type="EMBL" id="LDJX01000002">
    <property type="protein sequence ID" value="KPM32836.1"/>
    <property type="molecule type" value="Genomic_DNA"/>
</dbReference>
<organism evidence="1 2">
    <name type="scientific">Croceitalea dokdonensis DOKDO 023</name>
    <dbReference type="NCBI Taxonomy" id="1300341"/>
    <lineage>
        <taxon>Bacteria</taxon>
        <taxon>Pseudomonadati</taxon>
        <taxon>Bacteroidota</taxon>
        <taxon>Flavobacteriia</taxon>
        <taxon>Flavobacteriales</taxon>
        <taxon>Flavobacteriaceae</taxon>
        <taxon>Croceitalea</taxon>
    </lineage>
</organism>
<gene>
    <name evidence="1" type="ORF">I595_1263</name>
</gene>
<sequence length="204" mass="23602">MENYIYVHPTELNYFLNIKGFSLEIYFIQTLIYLCERKVLKINQQTNGRGSLRTKEYSISIAPDFFSYSPEVGISEFVSCLSEKNQTIGLIKFIEITIGNKIANPNWSAIFPKKVIPSENELNCNNSNAFPANSKYFNYLPINESDFELINSNPTLKNIFITTELKGDYEMFDFIYEQSKTYVLDKSKNSKKWHWGKANTSVGM</sequence>
<dbReference type="OrthoDB" id="1443629at2"/>
<comment type="caution">
    <text evidence="1">The sequence shown here is derived from an EMBL/GenBank/DDBJ whole genome shotgun (WGS) entry which is preliminary data.</text>
</comment>